<keyword evidence="1" id="KW-0808">Transferase</keyword>
<organism evidence="3 4">
    <name type="scientific">Candidatus Roizmanbacteria bacterium RIFCSPLOWO2_01_FULL_35_13</name>
    <dbReference type="NCBI Taxonomy" id="1802055"/>
    <lineage>
        <taxon>Bacteria</taxon>
        <taxon>Candidatus Roizmaniibacteriota</taxon>
    </lineage>
</organism>
<feature type="domain" description="Glycosyl transferase family 1" evidence="2">
    <location>
        <begin position="200"/>
        <end position="346"/>
    </location>
</feature>
<dbReference type="EMBL" id="MGAF01000008">
    <property type="protein sequence ID" value="OGK42372.1"/>
    <property type="molecule type" value="Genomic_DNA"/>
</dbReference>
<dbReference type="CDD" id="cd03809">
    <property type="entry name" value="GT4_MtfB-like"/>
    <property type="match status" value="1"/>
</dbReference>
<dbReference type="SUPFAM" id="SSF53756">
    <property type="entry name" value="UDP-Glycosyltransferase/glycogen phosphorylase"/>
    <property type="match status" value="1"/>
</dbReference>
<evidence type="ECO:0000313" key="4">
    <source>
        <dbReference type="Proteomes" id="UP000179270"/>
    </source>
</evidence>
<accession>A0A1F7IG95</accession>
<evidence type="ECO:0000259" key="2">
    <source>
        <dbReference type="Pfam" id="PF00534"/>
    </source>
</evidence>
<evidence type="ECO:0000256" key="1">
    <source>
        <dbReference type="ARBA" id="ARBA00022679"/>
    </source>
</evidence>
<proteinExistence type="predicted"/>
<protein>
    <recommendedName>
        <fullName evidence="2">Glycosyl transferase family 1 domain-containing protein</fullName>
    </recommendedName>
</protein>
<dbReference type="Pfam" id="PF00534">
    <property type="entry name" value="Glycos_transf_1"/>
    <property type="match status" value="1"/>
</dbReference>
<sequence>MKVGIDISQIVYEGTGVSRFTKGLVNAILDFDQKNEWTFFFSSFRINLDPVIEQKILAKGHKLIKWKLPPTLLSFLFNKLHYLSKFLIFNFKFLISLDWFITSDWTEIPLNIKKAAIVHDLVYLRYPETVDSSILQTQNKRLSWIKKESDIIFADSLSTKSDLNNLLKIDSKKIFVNYPGVEIKRPSKEQINLTLKKYNLNHPFILTVGKLEPRKNIKRVIEAFSTLGDNSLDLVIVGPEGWGEEKNKYQISNIKYLGKINDQELFSLYSSCLFFIYPSLWEGFGYPVVEAMKLGVPVTTSNTSSLSEVTKGAAYLFNPLKPEEIFHCINLMKSDEKLRKKLSKTGLERSKMFIWEKYYDKLIQTLYDNRS</sequence>
<dbReference type="PANTHER" id="PTHR46401">
    <property type="entry name" value="GLYCOSYLTRANSFERASE WBBK-RELATED"/>
    <property type="match status" value="1"/>
</dbReference>
<evidence type="ECO:0000313" key="3">
    <source>
        <dbReference type="EMBL" id="OGK42372.1"/>
    </source>
</evidence>
<dbReference type="Proteomes" id="UP000179270">
    <property type="component" value="Unassembled WGS sequence"/>
</dbReference>
<comment type="caution">
    <text evidence="3">The sequence shown here is derived from an EMBL/GenBank/DDBJ whole genome shotgun (WGS) entry which is preliminary data.</text>
</comment>
<gene>
    <name evidence="3" type="ORF">A3A74_08020</name>
</gene>
<dbReference type="GO" id="GO:0016757">
    <property type="term" value="F:glycosyltransferase activity"/>
    <property type="evidence" value="ECO:0007669"/>
    <property type="project" value="InterPro"/>
</dbReference>
<dbReference type="InterPro" id="IPR001296">
    <property type="entry name" value="Glyco_trans_1"/>
</dbReference>
<dbReference type="Gene3D" id="3.40.50.2000">
    <property type="entry name" value="Glycogen Phosphorylase B"/>
    <property type="match status" value="2"/>
</dbReference>
<dbReference type="AlphaFoldDB" id="A0A1F7IG95"/>
<name>A0A1F7IG95_9BACT</name>
<dbReference type="PANTHER" id="PTHR46401:SF2">
    <property type="entry name" value="GLYCOSYLTRANSFERASE WBBK-RELATED"/>
    <property type="match status" value="1"/>
</dbReference>
<reference evidence="3 4" key="1">
    <citation type="journal article" date="2016" name="Nat. Commun.">
        <title>Thousands of microbial genomes shed light on interconnected biogeochemical processes in an aquifer system.</title>
        <authorList>
            <person name="Anantharaman K."/>
            <person name="Brown C.T."/>
            <person name="Hug L.A."/>
            <person name="Sharon I."/>
            <person name="Castelle C.J."/>
            <person name="Probst A.J."/>
            <person name="Thomas B.C."/>
            <person name="Singh A."/>
            <person name="Wilkins M.J."/>
            <person name="Karaoz U."/>
            <person name="Brodie E.L."/>
            <person name="Williams K.H."/>
            <person name="Hubbard S.S."/>
            <person name="Banfield J.F."/>
        </authorList>
    </citation>
    <scope>NUCLEOTIDE SEQUENCE [LARGE SCALE GENOMIC DNA]</scope>
</reference>
<dbReference type="STRING" id="1802055.A3A74_08020"/>